<proteinExistence type="predicted"/>
<dbReference type="InterPro" id="IPR012783">
    <property type="entry name" value="Znf_C4_TraR"/>
</dbReference>
<dbReference type="AlphaFoldDB" id="A0A246F7Q0"/>
<comment type="caution">
    <text evidence="6">The sequence shown here is derived from an EMBL/GenBank/DDBJ whole genome shotgun (WGS) entry which is preliminary data.</text>
</comment>
<dbReference type="Proteomes" id="UP000198145">
    <property type="component" value="Unassembled WGS sequence"/>
</dbReference>
<dbReference type="Pfam" id="PF01258">
    <property type="entry name" value="zf-dskA_traR"/>
    <property type="match status" value="1"/>
</dbReference>
<feature type="domain" description="Zinc finger DksA/TraR C4-type" evidence="5">
    <location>
        <begin position="33"/>
        <end position="63"/>
    </location>
</feature>
<dbReference type="InterPro" id="IPR000962">
    <property type="entry name" value="Znf_DskA_TraR"/>
</dbReference>
<name>A0A246F7Q0_PSENT</name>
<dbReference type="GO" id="GO:1900378">
    <property type="term" value="P:positive regulation of secondary metabolite biosynthetic process"/>
    <property type="evidence" value="ECO:0007669"/>
    <property type="project" value="TreeGrafter"/>
</dbReference>
<sequence length="69" mass="7742">MADIADYANDLMLERIEEMLHSRRSSAAISSAEYCEDCGDDIPPARRLAAPGCTRCIDCQAIDELERRH</sequence>
<dbReference type="STRING" id="46680.GCA_000807755_06394"/>
<keyword evidence="1" id="KW-0479">Metal-binding</keyword>
<dbReference type="PANTHER" id="PTHR38777:SF1">
    <property type="entry name" value="DNAK SUPPRESSOR PROTEIN"/>
    <property type="match status" value="1"/>
</dbReference>
<dbReference type="eggNOG" id="COG1734">
    <property type="taxonomic scope" value="Bacteria"/>
</dbReference>
<dbReference type="PROSITE" id="PS51128">
    <property type="entry name" value="ZF_DKSA_2"/>
    <property type="match status" value="1"/>
</dbReference>
<dbReference type="GO" id="GO:0008270">
    <property type="term" value="F:zinc ion binding"/>
    <property type="evidence" value="ECO:0007669"/>
    <property type="project" value="UniProtKB-KW"/>
</dbReference>
<organism evidence="6 7">
    <name type="scientific">Pseudomonas nitroreducens</name>
    <dbReference type="NCBI Taxonomy" id="46680"/>
    <lineage>
        <taxon>Bacteria</taxon>
        <taxon>Pseudomonadati</taxon>
        <taxon>Pseudomonadota</taxon>
        <taxon>Gammaproteobacteria</taxon>
        <taxon>Pseudomonadales</taxon>
        <taxon>Pseudomonadaceae</taxon>
        <taxon>Pseudomonas</taxon>
    </lineage>
</organism>
<dbReference type="NCBIfam" id="TIGR02419">
    <property type="entry name" value="C4_traR_proteo"/>
    <property type="match status" value="1"/>
</dbReference>
<dbReference type="EMBL" id="NJBA01000007">
    <property type="protein sequence ID" value="OWP49234.1"/>
    <property type="molecule type" value="Genomic_DNA"/>
</dbReference>
<evidence type="ECO:0000313" key="7">
    <source>
        <dbReference type="Proteomes" id="UP000198145"/>
    </source>
</evidence>
<evidence type="ECO:0000313" key="6">
    <source>
        <dbReference type="EMBL" id="OWP49234.1"/>
    </source>
</evidence>
<evidence type="ECO:0000259" key="5">
    <source>
        <dbReference type="Pfam" id="PF01258"/>
    </source>
</evidence>
<dbReference type="SUPFAM" id="SSF57716">
    <property type="entry name" value="Glucocorticoid receptor-like (DNA-binding domain)"/>
    <property type="match status" value="1"/>
</dbReference>
<accession>A0A246F7Q0</accession>
<keyword evidence="2" id="KW-0863">Zinc-finger</keyword>
<reference evidence="6 7" key="1">
    <citation type="submission" date="2017-06" db="EMBL/GenBank/DDBJ databases">
        <title>Draft genome of Pseudomonas nitroreducens DF05.</title>
        <authorList>
            <person name="Iyer R."/>
        </authorList>
    </citation>
    <scope>NUCLEOTIDE SEQUENCE [LARGE SCALE GENOMIC DNA]</scope>
    <source>
        <strain evidence="6 7">DF05</strain>
    </source>
</reference>
<protein>
    <submittedName>
        <fullName evidence="6">Conjugal transfer protein TraR</fullName>
    </submittedName>
</protein>
<evidence type="ECO:0000256" key="1">
    <source>
        <dbReference type="ARBA" id="ARBA00022723"/>
    </source>
</evidence>
<evidence type="ECO:0000256" key="3">
    <source>
        <dbReference type="ARBA" id="ARBA00022833"/>
    </source>
</evidence>
<dbReference type="PANTHER" id="PTHR38777">
    <property type="entry name" value="FELS-2 PROPHAGE PROTEIN"/>
    <property type="match status" value="1"/>
</dbReference>
<dbReference type="InterPro" id="IPR020458">
    <property type="entry name" value="Znf_DskA_TraR_CS"/>
</dbReference>
<gene>
    <name evidence="6" type="ORF">CEG18_21120</name>
</gene>
<dbReference type="RefSeq" id="WP_088420353.1">
    <property type="nucleotide sequence ID" value="NZ_NJBA01000007.1"/>
</dbReference>
<dbReference type="Gene3D" id="1.20.120.910">
    <property type="entry name" value="DksA, coiled-coil domain"/>
    <property type="match status" value="1"/>
</dbReference>
<feature type="zinc finger region" description="dksA C4-type" evidence="4">
    <location>
        <begin position="35"/>
        <end position="59"/>
    </location>
</feature>
<keyword evidence="3" id="KW-0862">Zinc</keyword>
<evidence type="ECO:0000256" key="2">
    <source>
        <dbReference type="ARBA" id="ARBA00022771"/>
    </source>
</evidence>
<dbReference type="PROSITE" id="PS01102">
    <property type="entry name" value="ZF_DKSA_1"/>
    <property type="match status" value="1"/>
</dbReference>
<evidence type="ECO:0000256" key="4">
    <source>
        <dbReference type="PROSITE-ProRule" id="PRU00510"/>
    </source>
</evidence>